<evidence type="ECO:0000256" key="1">
    <source>
        <dbReference type="SAM" id="Phobius"/>
    </source>
</evidence>
<sequence length="120" mass="13414">MPPVFLLSLVCLVVLCLISAHGLGAHHITIWFLFCCCYTLPTHTNIAPLRAFRHHYYSSGVFFSFYLLLLSCMLLGDSREHGGFIAMSLVAARICSIPLFLSFYISLSVELTSDHLGMEI</sequence>
<evidence type="ECO:0000313" key="3">
    <source>
        <dbReference type="EMBL" id="KAF1944909.1"/>
    </source>
</evidence>
<accession>A0A6A5SZR1</accession>
<keyword evidence="2" id="KW-0732">Signal</keyword>
<dbReference type="AlphaFoldDB" id="A0A6A5SZR1"/>
<keyword evidence="1" id="KW-0472">Membrane</keyword>
<keyword evidence="1" id="KW-1133">Transmembrane helix</keyword>
<keyword evidence="1" id="KW-0812">Transmembrane</keyword>
<dbReference type="Proteomes" id="UP000800038">
    <property type="component" value="Unassembled WGS sequence"/>
</dbReference>
<feature type="chain" id="PRO_5025351472" description="Secreted peptide" evidence="2">
    <location>
        <begin position="21"/>
        <end position="120"/>
    </location>
</feature>
<proteinExistence type="predicted"/>
<feature type="transmembrane region" description="Helical" evidence="1">
    <location>
        <begin position="30"/>
        <end position="49"/>
    </location>
</feature>
<reference evidence="3" key="1">
    <citation type="journal article" date="2020" name="Stud. Mycol.">
        <title>101 Dothideomycetes genomes: a test case for predicting lifestyles and emergence of pathogens.</title>
        <authorList>
            <person name="Haridas S."/>
            <person name="Albert R."/>
            <person name="Binder M."/>
            <person name="Bloem J."/>
            <person name="Labutti K."/>
            <person name="Salamov A."/>
            <person name="Andreopoulos B."/>
            <person name="Baker S."/>
            <person name="Barry K."/>
            <person name="Bills G."/>
            <person name="Bluhm B."/>
            <person name="Cannon C."/>
            <person name="Castanera R."/>
            <person name="Culley D."/>
            <person name="Daum C."/>
            <person name="Ezra D."/>
            <person name="Gonzalez J."/>
            <person name="Henrissat B."/>
            <person name="Kuo A."/>
            <person name="Liang C."/>
            <person name="Lipzen A."/>
            <person name="Lutzoni F."/>
            <person name="Magnuson J."/>
            <person name="Mondo S."/>
            <person name="Nolan M."/>
            <person name="Ohm R."/>
            <person name="Pangilinan J."/>
            <person name="Park H.-J."/>
            <person name="Ramirez L."/>
            <person name="Alfaro M."/>
            <person name="Sun H."/>
            <person name="Tritt A."/>
            <person name="Yoshinaga Y."/>
            <person name="Zwiers L.-H."/>
            <person name="Turgeon B."/>
            <person name="Goodwin S."/>
            <person name="Spatafora J."/>
            <person name="Crous P."/>
            <person name="Grigoriev I."/>
        </authorList>
    </citation>
    <scope>NUCLEOTIDE SEQUENCE</scope>
    <source>
        <strain evidence="3">CBS 161.51</strain>
    </source>
</reference>
<feature type="transmembrane region" description="Helical" evidence="1">
    <location>
        <begin position="56"/>
        <end position="76"/>
    </location>
</feature>
<gene>
    <name evidence="3" type="ORF">EJ02DRAFT_72107</name>
</gene>
<evidence type="ECO:0000313" key="4">
    <source>
        <dbReference type="Proteomes" id="UP000800038"/>
    </source>
</evidence>
<evidence type="ECO:0008006" key="5">
    <source>
        <dbReference type="Google" id="ProtNLM"/>
    </source>
</evidence>
<dbReference type="EMBL" id="ML976013">
    <property type="protein sequence ID" value="KAF1944909.1"/>
    <property type="molecule type" value="Genomic_DNA"/>
</dbReference>
<organism evidence="3 4">
    <name type="scientific">Clathrospora elynae</name>
    <dbReference type="NCBI Taxonomy" id="706981"/>
    <lineage>
        <taxon>Eukaryota</taxon>
        <taxon>Fungi</taxon>
        <taxon>Dikarya</taxon>
        <taxon>Ascomycota</taxon>
        <taxon>Pezizomycotina</taxon>
        <taxon>Dothideomycetes</taxon>
        <taxon>Pleosporomycetidae</taxon>
        <taxon>Pleosporales</taxon>
        <taxon>Diademaceae</taxon>
        <taxon>Clathrospora</taxon>
    </lineage>
</organism>
<keyword evidence="4" id="KW-1185">Reference proteome</keyword>
<name>A0A6A5SZR1_9PLEO</name>
<feature type="signal peptide" evidence="2">
    <location>
        <begin position="1"/>
        <end position="20"/>
    </location>
</feature>
<evidence type="ECO:0000256" key="2">
    <source>
        <dbReference type="SAM" id="SignalP"/>
    </source>
</evidence>
<protein>
    <recommendedName>
        <fullName evidence="5">Secreted peptide</fullName>
    </recommendedName>
</protein>
<feature type="transmembrane region" description="Helical" evidence="1">
    <location>
        <begin position="82"/>
        <end position="105"/>
    </location>
</feature>